<dbReference type="InterPro" id="IPR041489">
    <property type="entry name" value="PDZ_6"/>
</dbReference>
<dbReference type="NCBIfam" id="TIGR00054">
    <property type="entry name" value="RIP metalloprotease RseP"/>
    <property type="match status" value="1"/>
</dbReference>
<reference evidence="14" key="1">
    <citation type="submission" date="2020-05" db="EMBL/GenBank/DDBJ databases">
        <authorList>
            <person name="Chiriac C."/>
            <person name="Salcher M."/>
            <person name="Ghai R."/>
            <person name="Kavagutti S V."/>
        </authorList>
    </citation>
    <scope>NUCLEOTIDE SEQUENCE</scope>
</reference>
<dbReference type="InterPro" id="IPR008915">
    <property type="entry name" value="Peptidase_M50"/>
</dbReference>
<dbReference type="EMBL" id="CAEZYU010000090">
    <property type="protein sequence ID" value="CAB4752174.1"/>
    <property type="molecule type" value="Genomic_DNA"/>
</dbReference>
<evidence type="ECO:0000256" key="5">
    <source>
        <dbReference type="ARBA" id="ARBA00022801"/>
    </source>
</evidence>
<dbReference type="GO" id="GO:0006508">
    <property type="term" value="P:proteolysis"/>
    <property type="evidence" value="ECO:0007669"/>
    <property type="project" value="UniProtKB-KW"/>
</dbReference>
<name>A0A6J6TZI3_9ZZZZ</name>
<dbReference type="PANTHER" id="PTHR42837">
    <property type="entry name" value="REGULATOR OF SIGMA-E PROTEASE RSEP"/>
    <property type="match status" value="1"/>
</dbReference>
<feature type="compositionally biased region" description="Polar residues" evidence="10">
    <location>
        <begin position="1"/>
        <end position="16"/>
    </location>
</feature>
<dbReference type="InterPro" id="IPR036034">
    <property type="entry name" value="PDZ_sf"/>
</dbReference>
<feature type="domain" description="PDZ" evidence="12">
    <location>
        <begin position="161"/>
        <end position="252"/>
    </location>
</feature>
<evidence type="ECO:0000256" key="10">
    <source>
        <dbReference type="SAM" id="MobiDB-lite"/>
    </source>
</evidence>
<dbReference type="PANTHER" id="PTHR42837:SF2">
    <property type="entry name" value="MEMBRANE METALLOPROTEASE ARASP2, CHLOROPLASTIC-RELATED"/>
    <property type="match status" value="1"/>
</dbReference>
<evidence type="ECO:0000313" key="13">
    <source>
        <dbReference type="EMBL" id="CAB4536876.1"/>
    </source>
</evidence>
<evidence type="ECO:0000256" key="6">
    <source>
        <dbReference type="ARBA" id="ARBA00022833"/>
    </source>
</evidence>
<feature type="domain" description="PDZ" evidence="12">
    <location>
        <begin position="266"/>
        <end position="340"/>
    </location>
</feature>
<dbReference type="CDD" id="cd06163">
    <property type="entry name" value="S2P-M50_PDZ_RseP-like"/>
    <property type="match status" value="1"/>
</dbReference>
<keyword evidence="6" id="KW-0862">Zinc</keyword>
<evidence type="ECO:0000256" key="7">
    <source>
        <dbReference type="ARBA" id="ARBA00022989"/>
    </source>
</evidence>
<dbReference type="SUPFAM" id="SSF50156">
    <property type="entry name" value="PDZ domain-like"/>
    <property type="match status" value="2"/>
</dbReference>
<evidence type="ECO:0000256" key="1">
    <source>
        <dbReference type="ARBA" id="ARBA00001947"/>
    </source>
</evidence>
<evidence type="ECO:0000256" key="8">
    <source>
        <dbReference type="ARBA" id="ARBA00023049"/>
    </source>
</evidence>
<dbReference type="Pfam" id="PF17820">
    <property type="entry name" value="PDZ_6"/>
    <property type="match status" value="1"/>
</dbReference>
<evidence type="ECO:0000259" key="12">
    <source>
        <dbReference type="SMART" id="SM00228"/>
    </source>
</evidence>
<proteinExistence type="predicted"/>
<gene>
    <name evidence="13" type="ORF">UFOPK1358_00793</name>
    <name evidence="14" type="ORF">UFOPK2766_01719</name>
</gene>
<keyword evidence="8" id="KW-0482">Metalloprotease</keyword>
<keyword evidence="3" id="KW-0645">Protease</keyword>
<dbReference type="GO" id="GO:0016020">
    <property type="term" value="C:membrane"/>
    <property type="evidence" value="ECO:0007669"/>
    <property type="project" value="UniProtKB-SubCell"/>
</dbReference>
<evidence type="ECO:0000313" key="14">
    <source>
        <dbReference type="EMBL" id="CAB4752174.1"/>
    </source>
</evidence>
<accession>A0A6J6TZI3</accession>
<dbReference type="InterPro" id="IPR004387">
    <property type="entry name" value="Pept_M50_Zn"/>
</dbReference>
<feature type="transmembrane region" description="Helical" evidence="11">
    <location>
        <begin position="55"/>
        <end position="86"/>
    </location>
</feature>
<comment type="subcellular location">
    <subcellularLocation>
        <location evidence="2">Membrane</location>
        <topology evidence="2">Multi-pass membrane protein</topology>
    </subcellularLocation>
</comment>
<dbReference type="SMART" id="SM00228">
    <property type="entry name" value="PDZ"/>
    <property type="match status" value="2"/>
</dbReference>
<evidence type="ECO:0000256" key="11">
    <source>
        <dbReference type="SAM" id="Phobius"/>
    </source>
</evidence>
<dbReference type="GO" id="GO:0004222">
    <property type="term" value="F:metalloendopeptidase activity"/>
    <property type="evidence" value="ECO:0007669"/>
    <property type="project" value="InterPro"/>
</dbReference>
<dbReference type="Pfam" id="PF02163">
    <property type="entry name" value="Peptidase_M50"/>
    <property type="match status" value="1"/>
</dbReference>
<feature type="transmembrane region" description="Helical" evidence="11">
    <location>
        <begin position="466"/>
        <end position="495"/>
    </location>
</feature>
<keyword evidence="5" id="KW-0378">Hydrolase</keyword>
<dbReference type="InterPro" id="IPR001478">
    <property type="entry name" value="PDZ"/>
</dbReference>
<evidence type="ECO:0000256" key="3">
    <source>
        <dbReference type="ARBA" id="ARBA00022670"/>
    </source>
</evidence>
<evidence type="ECO:0000256" key="9">
    <source>
        <dbReference type="ARBA" id="ARBA00023136"/>
    </source>
</evidence>
<keyword evidence="4 11" id="KW-0812">Transmembrane</keyword>
<feature type="region of interest" description="Disordered" evidence="10">
    <location>
        <begin position="1"/>
        <end position="23"/>
    </location>
</feature>
<dbReference type="Gene3D" id="2.30.42.10">
    <property type="match status" value="2"/>
</dbReference>
<organism evidence="14">
    <name type="scientific">freshwater metagenome</name>
    <dbReference type="NCBI Taxonomy" id="449393"/>
    <lineage>
        <taxon>unclassified sequences</taxon>
        <taxon>metagenomes</taxon>
        <taxon>ecological metagenomes</taxon>
    </lineage>
</organism>
<dbReference type="EMBL" id="CAEZSF010000061">
    <property type="protein sequence ID" value="CAB4536876.1"/>
    <property type="molecule type" value="Genomic_DNA"/>
</dbReference>
<sequence>MSTDQTTQGDPDSAQATGALPGEPVLAEPSQEQLQQERHDLAGVVGSPWSRALRLIGLVAVVVLLGMRQGLSMLVVVAAIVIMIFLHELGHFIMARRAGMLVTEFFIGFGPRIFSFRRGETEYGLKVIPAGAYVKIIGMSNMEEVDPALESRTYRQKSCSQRVGVAVAGSTMHFLIAFVLLFIQFAFIGGPDAGRWKVGELTQGGAAQEAGVLQGDEVVGFNGAAITSFDDFRSQVSSADAGQVDFKVLRDGKAVTIPIDLATRVKIIGTVGEDIDVLDNGDSLVVGGSPANGVAATAGLVEGSRLVQVNGVEVSSLEQVKAAVADSSEGEFTLTTQSADGATNTATIDLGSQVGTTKPTAFVGVGQEPVLETQSVPAAAWSTVTTFSRTAQASIVGVGKFFWPPNIYAFVSSTITGDAPADSTTQATPAEDTPAGASANRPISIIGVAMLGRDLSSENISNLIQFLALLNIFIGIFNLIPLLPFDGGHVVIALYERFQEKRKRTDQRYLADVSRLAPVAYVVISVLAVVGILAMFLDITKGVSL</sequence>
<evidence type="ECO:0000256" key="4">
    <source>
        <dbReference type="ARBA" id="ARBA00022692"/>
    </source>
</evidence>
<protein>
    <submittedName>
        <fullName evidence="14">Unannotated protein</fullName>
    </submittedName>
</protein>
<evidence type="ECO:0000256" key="2">
    <source>
        <dbReference type="ARBA" id="ARBA00004141"/>
    </source>
</evidence>
<keyword evidence="9 11" id="KW-0472">Membrane</keyword>
<comment type="cofactor">
    <cofactor evidence="1">
        <name>Zn(2+)</name>
        <dbReference type="ChEBI" id="CHEBI:29105"/>
    </cofactor>
</comment>
<dbReference type="AlphaFoldDB" id="A0A6J6TZI3"/>
<keyword evidence="7 11" id="KW-1133">Transmembrane helix</keyword>
<feature type="transmembrane region" description="Helical" evidence="11">
    <location>
        <begin position="163"/>
        <end position="187"/>
    </location>
</feature>
<feature type="transmembrane region" description="Helical" evidence="11">
    <location>
        <begin position="516"/>
        <end position="537"/>
    </location>
</feature>